<keyword evidence="6 10" id="KW-1133">Transmembrane helix</keyword>
<keyword evidence="8 10" id="KW-0472">Membrane</keyword>
<evidence type="ECO:0000256" key="8">
    <source>
        <dbReference type="ARBA" id="ARBA00023136"/>
    </source>
</evidence>
<comment type="subcellular location">
    <subcellularLocation>
        <location evidence="1">Membrane</location>
        <topology evidence="1">Multi-pass membrane protein</topology>
    </subcellularLocation>
</comment>
<comment type="caution">
    <text evidence="11">The sequence shown here is derived from an EMBL/GenBank/DDBJ whole genome shotgun (WGS) entry which is preliminary data.</text>
</comment>
<keyword evidence="4 10" id="KW-0812">Transmembrane</keyword>
<evidence type="ECO:0000313" key="11">
    <source>
        <dbReference type="EMBL" id="CAK9002467.1"/>
    </source>
</evidence>
<evidence type="ECO:0000256" key="1">
    <source>
        <dbReference type="ARBA" id="ARBA00004141"/>
    </source>
</evidence>
<dbReference type="Pfam" id="PF01151">
    <property type="entry name" value="ELO"/>
    <property type="match status" value="1"/>
</dbReference>
<dbReference type="InterPro" id="IPR002076">
    <property type="entry name" value="ELO_fam"/>
</dbReference>
<dbReference type="Proteomes" id="UP001642464">
    <property type="component" value="Unassembled WGS sequence"/>
</dbReference>
<gene>
    <name evidence="11" type="ORF">SCF082_LOCUS7355</name>
</gene>
<evidence type="ECO:0000256" key="3">
    <source>
        <dbReference type="ARBA" id="ARBA00022679"/>
    </source>
</evidence>
<evidence type="ECO:0000313" key="12">
    <source>
        <dbReference type="Proteomes" id="UP001642464"/>
    </source>
</evidence>
<evidence type="ECO:0000256" key="10">
    <source>
        <dbReference type="SAM" id="Phobius"/>
    </source>
</evidence>
<evidence type="ECO:0000256" key="9">
    <source>
        <dbReference type="ARBA" id="ARBA00023160"/>
    </source>
</evidence>
<proteinExistence type="predicted"/>
<name>A0ABP0IKA3_9DINO</name>
<evidence type="ECO:0000256" key="7">
    <source>
        <dbReference type="ARBA" id="ARBA00023098"/>
    </source>
</evidence>
<sequence length="120" mass="13974">MWGWFFACRYACGGDTYFPASVNSATRAVVYAFYSWSLLTECGVPLVQKAHITELQMFQFAICACHALSCMYNFWNMQIPKMVLVIYFVVMMNGLVLYTDFHHQVEGSMTVYQYHFWNLA</sequence>
<keyword evidence="9" id="KW-0275">Fatty acid biosynthesis</keyword>
<evidence type="ECO:0000256" key="4">
    <source>
        <dbReference type="ARBA" id="ARBA00022692"/>
    </source>
</evidence>
<keyword evidence="5" id="KW-0276">Fatty acid metabolism</keyword>
<reference evidence="11 12" key="1">
    <citation type="submission" date="2024-02" db="EMBL/GenBank/DDBJ databases">
        <authorList>
            <person name="Chen Y."/>
            <person name="Shah S."/>
            <person name="Dougan E. K."/>
            <person name="Thang M."/>
            <person name="Chan C."/>
        </authorList>
    </citation>
    <scope>NUCLEOTIDE SEQUENCE [LARGE SCALE GENOMIC DNA]</scope>
</reference>
<keyword evidence="3" id="KW-0808">Transferase</keyword>
<evidence type="ECO:0000256" key="5">
    <source>
        <dbReference type="ARBA" id="ARBA00022832"/>
    </source>
</evidence>
<organism evidence="11 12">
    <name type="scientific">Durusdinium trenchii</name>
    <dbReference type="NCBI Taxonomy" id="1381693"/>
    <lineage>
        <taxon>Eukaryota</taxon>
        <taxon>Sar</taxon>
        <taxon>Alveolata</taxon>
        <taxon>Dinophyceae</taxon>
        <taxon>Suessiales</taxon>
        <taxon>Symbiodiniaceae</taxon>
        <taxon>Durusdinium</taxon>
    </lineage>
</organism>
<feature type="transmembrane region" description="Helical" evidence="10">
    <location>
        <begin position="82"/>
        <end position="99"/>
    </location>
</feature>
<keyword evidence="7" id="KW-0443">Lipid metabolism</keyword>
<evidence type="ECO:0000256" key="6">
    <source>
        <dbReference type="ARBA" id="ARBA00022989"/>
    </source>
</evidence>
<keyword evidence="2" id="KW-0444">Lipid biosynthesis</keyword>
<accession>A0ABP0IKA3</accession>
<keyword evidence="12" id="KW-1185">Reference proteome</keyword>
<dbReference type="EMBL" id="CAXAMM010004113">
    <property type="protein sequence ID" value="CAK9002467.1"/>
    <property type="molecule type" value="Genomic_DNA"/>
</dbReference>
<protein>
    <submittedName>
        <fullName evidence="11">Elongation of very long chain fatty acids protein 7</fullName>
    </submittedName>
</protein>
<evidence type="ECO:0000256" key="2">
    <source>
        <dbReference type="ARBA" id="ARBA00022516"/>
    </source>
</evidence>